<keyword evidence="6" id="KW-1185">Reference proteome</keyword>
<feature type="coiled-coil region" evidence="3">
    <location>
        <begin position="38"/>
        <end position="105"/>
    </location>
</feature>
<dbReference type="InterPro" id="IPR005632">
    <property type="entry name" value="Chaperone_Skp"/>
</dbReference>
<gene>
    <name evidence="5" type="ORF">E7Z59_01025</name>
</gene>
<evidence type="ECO:0000313" key="5">
    <source>
        <dbReference type="EMBL" id="THD68945.1"/>
    </source>
</evidence>
<feature type="region of interest" description="Disordered" evidence="4">
    <location>
        <begin position="233"/>
        <end position="275"/>
    </location>
</feature>
<dbReference type="GO" id="GO:0051082">
    <property type="term" value="F:unfolded protein binding"/>
    <property type="evidence" value="ECO:0007669"/>
    <property type="project" value="InterPro"/>
</dbReference>
<name>A0A4S3M2N8_9FLAO</name>
<dbReference type="PANTHER" id="PTHR35089:SF1">
    <property type="entry name" value="CHAPERONE PROTEIN SKP"/>
    <property type="match status" value="1"/>
</dbReference>
<dbReference type="OrthoDB" id="9788552at2"/>
<feature type="compositionally biased region" description="Basic and acidic residues" evidence="4">
    <location>
        <begin position="233"/>
        <end position="259"/>
    </location>
</feature>
<dbReference type="GO" id="GO:0005829">
    <property type="term" value="C:cytosol"/>
    <property type="evidence" value="ECO:0007669"/>
    <property type="project" value="TreeGrafter"/>
</dbReference>
<evidence type="ECO:0000256" key="4">
    <source>
        <dbReference type="SAM" id="MobiDB-lite"/>
    </source>
</evidence>
<dbReference type="EMBL" id="SSMC01000001">
    <property type="protein sequence ID" value="THD68945.1"/>
    <property type="molecule type" value="Genomic_DNA"/>
</dbReference>
<dbReference type="Pfam" id="PF03938">
    <property type="entry name" value="OmpH"/>
    <property type="match status" value="1"/>
</dbReference>
<dbReference type="RefSeq" id="WP_136334435.1">
    <property type="nucleotide sequence ID" value="NZ_QXMP01000004.1"/>
</dbReference>
<organism evidence="5 6">
    <name type="scientific">Robertkochia marina</name>
    <dbReference type="NCBI Taxonomy" id="1227945"/>
    <lineage>
        <taxon>Bacteria</taxon>
        <taxon>Pseudomonadati</taxon>
        <taxon>Bacteroidota</taxon>
        <taxon>Flavobacteriia</taxon>
        <taxon>Flavobacteriales</taxon>
        <taxon>Flavobacteriaceae</taxon>
        <taxon>Robertkochia</taxon>
    </lineage>
</organism>
<dbReference type="AlphaFoldDB" id="A0A4S3M2N8"/>
<dbReference type="GO" id="GO:0050821">
    <property type="term" value="P:protein stabilization"/>
    <property type="evidence" value="ECO:0007669"/>
    <property type="project" value="TreeGrafter"/>
</dbReference>
<dbReference type="InterPro" id="IPR024930">
    <property type="entry name" value="Skp_dom_sf"/>
</dbReference>
<reference evidence="5 6" key="1">
    <citation type="submission" date="2019-04" db="EMBL/GenBank/DDBJ databases">
        <title>Draft genome sequence of Robertkochia marina CC-AMO-30D.</title>
        <authorList>
            <person name="Hameed A."/>
            <person name="Lin S.-Y."/>
            <person name="Shahina M."/>
            <person name="Lai W.-A."/>
            <person name="Young C.-C."/>
        </authorList>
    </citation>
    <scope>NUCLEOTIDE SEQUENCE [LARGE SCALE GENOMIC DNA]</scope>
    <source>
        <strain evidence="5 6">CC-AMO-30D</strain>
    </source>
</reference>
<evidence type="ECO:0000256" key="3">
    <source>
        <dbReference type="SAM" id="Coils"/>
    </source>
</evidence>
<dbReference type="Gene3D" id="3.30.910.20">
    <property type="entry name" value="Skp domain"/>
    <property type="match status" value="1"/>
</dbReference>
<dbReference type="Proteomes" id="UP000305939">
    <property type="component" value="Unassembled WGS sequence"/>
</dbReference>
<sequence length="275" mass="32268">MNTKVLFLLLTAVTLQVVSAQRGVRIGYVDMDYILENVSEYQMANELLEKKVAKWKQEIEQQQLAIAQMKEDLDNERILLTNELIEEREVEIQALESEVLDYQQDRFGPQGDLVRQRSQLVQPIQDQVFNAVQELAAGRKYDFIFDRSADVVMLFADKRYDISEQILRTIDITRKKDQREGKPSALDAFQEIDPELKARQDAYDDKKSERDSIIESKREAKLKEIEERKKAYEERRRKMLEEREAKRKAAEEKKKKENGEENSEESAETGTEENQ</sequence>
<dbReference type="SUPFAM" id="SSF111384">
    <property type="entry name" value="OmpH-like"/>
    <property type="match status" value="1"/>
</dbReference>
<protein>
    <submittedName>
        <fullName evidence="5">OmpH family outer membrane protein</fullName>
    </submittedName>
</protein>
<evidence type="ECO:0000313" key="6">
    <source>
        <dbReference type="Proteomes" id="UP000305939"/>
    </source>
</evidence>
<proteinExistence type="inferred from homology"/>
<dbReference type="SMART" id="SM00935">
    <property type="entry name" value="OmpH"/>
    <property type="match status" value="1"/>
</dbReference>
<accession>A0A4S3M2N8</accession>
<feature type="compositionally biased region" description="Acidic residues" evidence="4">
    <location>
        <begin position="260"/>
        <end position="275"/>
    </location>
</feature>
<evidence type="ECO:0000256" key="2">
    <source>
        <dbReference type="ARBA" id="ARBA00022729"/>
    </source>
</evidence>
<keyword evidence="3" id="KW-0175">Coiled coil</keyword>
<dbReference type="PANTHER" id="PTHR35089">
    <property type="entry name" value="CHAPERONE PROTEIN SKP"/>
    <property type="match status" value="1"/>
</dbReference>
<comment type="similarity">
    <text evidence="1">Belongs to the Skp family.</text>
</comment>
<keyword evidence="2" id="KW-0732">Signal</keyword>
<evidence type="ECO:0000256" key="1">
    <source>
        <dbReference type="ARBA" id="ARBA00009091"/>
    </source>
</evidence>
<comment type="caution">
    <text evidence="5">The sequence shown here is derived from an EMBL/GenBank/DDBJ whole genome shotgun (WGS) entry which is preliminary data.</text>
</comment>